<dbReference type="GO" id="GO:0008671">
    <property type="term" value="F:2-dehydro-3-deoxygalactonokinase activity"/>
    <property type="evidence" value="ECO:0007669"/>
    <property type="project" value="InterPro"/>
</dbReference>
<gene>
    <name evidence="1" type="ORF">FDP22_18020</name>
    <name evidence="2" type="ORF">FDP22_20685</name>
</gene>
<dbReference type="KEGG" id="ppru:FDP22_18020"/>
<evidence type="ECO:0000313" key="3">
    <source>
        <dbReference type="Proteomes" id="UP000305888"/>
    </source>
</evidence>
<keyword evidence="1" id="KW-0418">Kinase</keyword>
<evidence type="ECO:0000313" key="2">
    <source>
        <dbReference type="EMBL" id="QDL94255.1"/>
    </source>
</evidence>
<dbReference type="EMBL" id="CP040819">
    <property type="protein sequence ID" value="QDL93792.1"/>
    <property type="molecule type" value="Genomic_DNA"/>
</dbReference>
<dbReference type="Proteomes" id="UP000305888">
    <property type="component" value="Plasmid pD4M1A"/>
</dbReference>
<geneLocation type="plasmid" evidence="3">
    <name>pd4m1a</name>
</geneLocation>
<dbReference type="InterPro" id="IPR042257">
    <property type="entry name" value="DGOK_C"/>
</dbReference>
<reference evidence="1 3" key="1">
    <citation type="submission" date="2019-06" db="EMBL/GenBank/DDBJ databases">
        <title>Genome sequence of Rhodobacteraceae bacterium D4M1.</title>
        <authorList>
            <person name="Cao J."/>
        </authorList>
    </citation>
    <scope>NUCLEOTIDE SEQUENCE [LARGE SCALE GENOMIC DNA]</scope>
    <source>
        <strain evidence="1 3">D4M1</strain>
        <plasmid evidence="1">pD4M1A</plasmid>
        <plasmid evidence="3">pd4m1a</plasmid>
    </source>
</reference>
<dbReference type="OrthoDB" id="256574at2"/>
<keyword evidence="1" id="KW-0614">Plasmid</keyword>
<sequence length="308" mass="31608">MSGAFCAAVDWGTSSFRLWLLDASGAPLAERRSDQGMSGLTGGGFGTVLESHLAALSAPADLPVVVCGMAGARQGWIEAPYVDTPAALDRVADHCVRPEHAAREVRILPGVAQRDPAAPDVMRGEETQLLGAFAGQDGAGLACMPGTHSKWVRLSGTRIDGFSTVMTGEMFAALGHHTILSHSLAEPEGEAAAAAFAAAVRRALARPEALVSEFFRIRAGGLLGFAAPGTGGGTLSGLLIGAEIAAARALAGLPEEVTLIASGAIAERYGTALALAGCTTRRIDADGAARAGLFAAATRLWPTRNRRD</sequence>
<dbReference type="RefSeq" id="WP_138574000.1">
    <property type="nucleotide sequence ID" value="NZ_CP040819.1"/>
</dbReference>
<protein>
    <submittedName>
        <fullName evidence="1">2-dehydro-3-deoxygalactonokinase</fullName>
    </submittedName>
</protein>
<keyword evidence="1" id="KW-0808">Transferase</keyword>
<keyword evidence="3" id="KW-1185">Reference proteome</keyword>
<dbReference type="Pfam" id="PF05035">
    <property type="entry name" value="DGOK"/>
    <property type="match status" value="1"/>
</dbReference>
<organism evidence="1 3">
    <name type="scientific">Paroceanicella profunda</name>
    <dbReference type="NCBI Taxonomy" id="2579971"/>
    <lineage>
        <taxon>Bacteria</taxon>
        <taxon>Pseudomonadati</taxon>
        <taxon>Pseudomonadota</taxon>
        <taxon>Alphaproteobacteria</taxon>
        <taxon>Rhodobacterales</taxon>
        <taxon>Paracoccaceae</taxon>
        <taxon>Paroceanicella</taxon>
    </lineage>
</organism>
<evidence type="ECO:0000313" key="1">
    <source>
        <dbReference type="EMBL" id="QDL93792.1"/>
    </source>
</evidence>
<proteinExistence type="predicted"/>
<dbReference type="GO" id="GO:0034194">
    <property type="term" value="P:D-galactonate catabolic process"/>
    <property type="evidence" value="ECO:0007669"/>
    <property type="project" value="InterPro"/>
</dbReference>
<dbReference type="Gene3D" id="3.30.420.300">
    <property type="entry name" value="2-keto-3-deoxy-galactonokinase, substrate binding domain"/>
    <property type="match status" value="1"/>
</dbReference>
<dbReference type="InterPro" id="IPR042258">
    <property type="entry name" value="DGOK_N"/>
</dbReference>
<dbReference type="KEGG" id="ppru:FDP22_20685"/>
<dbReference type="Gene3D" id="3.30.420.310">
    <property type="entry name" value="2-keto-3-deoxy-galactonokinase, C-terminal domain"/>
    <property type="match status" value="1"/>
</dbReference>
<accession>A0A5B8G3C6</accession>
<dbReference type="InterPro" id="IPR007729">
    <property type="entry name" value="DGOK"/>
</dbReference>
<dbReference type="AlphaFoldDB" id="A0A5B8G3C6"/>
<name>A0A5B8G3C6_9RHOB</name>
<geneLocation type="plasmid" evidence="1">
    <name>pD4M1A</name>
</geneLocation>
<dbReference type="EMBL" id="CP040819">
    <property type="protein sequence ID" value="QDL94255.1"/>
    <property type="molecule type" value="Genomic_DNA"/>
</dbReference>